<evidence type="ECO:0000313" key="1">
    <source>
        <dbReference type="EMBL" id="CAG8668654.1"/>
    </source>
</evidence>
<dbReference type="Proteomes" id="UP000789570">
    <property type="component" value="Unassembled WGS sequence"/>
</dbReference>
<accession>A0A9N9HC09</accession>
<gene>
    <name evidence="1" type="ORF">FCALED_LOCUS11910</name>
</gene>
<dbReference type="EMBL" id="CAJVPQ010005353">
    <property type="protein sequence ID" value="CAG8668654.1"/>
    <property type="molecule type" value="Genomic_DNA"/>
</dbReference>
<organism evidence="1 2">
    <name type="scientific">Funneliformis caledonium</name>
    <dbReference type="NCBI Taxonomy" id="1117310"/>
    <lineage>
        <taxon>Eukaryota</taxon>
        <taxon>Fungi</taxon>
        <taxon>Fungi incertae sedis</taxon>
        <taxon>Mucoromycota</taxon>
        <taxon>Glomeromycotina</taxon>
        <taxon>Glomeromycetes</taxon>
        <taxon>Glomerales</taxon>
        <taxon>Glomeraceae</taxon>
        <taxon>Funneliformis</taxon>
    </lineage>
</organism>
<name>A0A9N9HC09_9GLOM</name>
<reference evidence="1" key="1">
    <citation type="submission" date="2021-06" db="EMBL/GenBank/DDBJ databases">
        <authorList>
            <person name="Kallberg Y."/>
            <person name="Tangrot J."/>
            <person name="Rosling A."/>
        </authorList>
    </citation>
    <scope>NUCLEOTIDE SEQUENCE</scope>
    <source>
        <strain evidence="1">UK204</strain>
    </source>
</reference>
<keyword evidence="2" id="KW-1185">Reference proteome</keyword>
<evidence type="ECO:0000313" key="2">
    <source>
        <dbReference type="Proteomes" id="UP000789570"/>
    </source>
</evidence>
<comment type="caution">
    <text evidence="1">The sequence shown here is derived from an EMBL/GenBank/DDBJ whole genome shotgun (WGS) entry which is preliminary data.</text>
</comment>
<proteinExistence type="predicted"/>
<protein>
    <submittedName>
        <fullName evidence="1">13449_t:CDS:1</fullName>
    </submittedName>
</protein>
<feature type="non-terminal residue" evidence="1">
    <location>
        <position position="1"/>
    </location>
</feature>
<dbReference type="AlphaFoldDB" id="A0A9N9HC09"/>
<sequence>LSTSKLTDELIFLFENEYDSKPNLSSFLGLSNEYNLLLKIASLITEYQNTNVIEVESFIFSEKSSNDKENINPVTDLFYSQVDNGLNFDIKLLLDTNLTIES</sequence>